<evidence type="ECO:0000313" key="3">
    <source>
        <dbReference type="Proteomes" id="UP000604825"/>
    </source>
</evidence>
<keyword evidence="3" id="KW-1185">Reference proteome</keyword>
<reference evidence="2" key="1">
    <citation type="submission" date="2020-10" db="EMBL/GenBank/DDBJ databases">
        <authorList>
            <person name="Han B."/>
            <person name="Lu T."/>
            <person name="Zhao Q."/>
            <person name="Huang X."/>
            <person name="Zhao Y."/>
        </authorList>
    </citation>
    <scope>NUCLEOTIDE SEQUENCE</scope>
</reference>
<dbReference type="PANTHER" id="PTHR31672">
    <property type="entry name" value="BNACNNG10540D PROTEIN"/>
    <property type="match status" value="1"/>
</dbReference>
<dbReference type="InterPro" id="IPR017451">
    <property type="entry name" value="F-box-assoc_interact_dom"/>
</dbReference>
<dbReference type="InterPro" id="IPR050796">
    <property type="entry name" value="SCF_F-box_component"/>
</dbReference>
<dbReference type="EMBL" id="CAJGYO010000017">
    <property type="protein sequence ID" value="CAD6332953.1"/>
    <property type="molecule type" value="Genomic_DNA"/>
</dbReference>
<dbReference type="CDD" id="cd22157">
    <property type="entry name" value="F-box_AtFBW1-like"/>
    <property type="match status" value="1"/>
</dbReference>
<dbReference type="Pfam" id="PF08268">
    <property type="entry name" value="FBA_3"/>
    <property type="match status" value="1"/>
</dbReference>
<dbReference type="InterPro" id="IPR036047">
    <property type="entry name" value="F-box-like_dom_sf"/>
</dbReference>
<dbReference type="InterPro" id="IPR013187">
    <property type="entry name" value="F-box-assoc_dom_typ3"/>
</dbReference>
<feature type="domain" description="F-box" evidence="1">
    <location>
        <begin position="11"/>
        <end position="56"/>
    </location>
</feature>
<sequence>MGNKRRAAASSVAAHFLPEEIMTEVFLRLPVKSILPFRAVCRSWNAELSSDEFCRLHMAKSEAEPALPNLFFTSPTAGFDATVVYSSSSSGPNDALLFTLDDVRGGDFIHVTPAPCHGLTLLHDPFAPAYYVFNASTRAVTRLPRCHNAAYVTAGLGFDARTKKYKVHIKCEIYTLGGDHGDDWKPPAAGVPFRFCRAAQATISHARHDKLLPVFANGFLHWLLSPSFVVKRPQAAILSFSVTDETFAWVRSPPFEVSSGVHLVEFAGHLCMVRDLRNVSGVLEIWKLNDYGSGGWSLEHRIDLLQQHVGRDRLIEPQIIRVLGSVGNCGSSTKRIVIATSKRKVIVYDPMSQTLEETVIAIRETHSSYQAENLALISISLFQESLAPVHQTNEERALSAPLARAARQWLSLIEGNSFVRSYYSHNNMDKRPKIMLVGKGITRRSSFSFTPCSELLQHVRSHDDIWLDTKVVCSKPCHGMNLLSTELEDYLYNPCTGFCCVYHTPNYGFIPEAGHAFGLGRKNVGLGFNLSTQDHVIVEMFYHLKDFESRRYFLTCMVSKCCRGSLRDCFPPPLPVSDMPPAYLAGVLYWMTDPRLGDSDARAVVSFDITRSEFAVFPCPPCIATWNCQSSSSALVVELEGALCAVLADPDVQELNIWKREHGQWHSTYTVYLEGWPGYSLGANVVVPWAIDPRTGRSC</sequence>
<dbReference type="InterPro" id="IPR001810">
    <property type="entry name" value="F-box_dom"/>
</dbReference>
<dbReference type="PROSITE" id="PS50181">
    <property type="entry name" value="FBOX"/>
    <property type="match status" value="1"/>
</dbReference>
<organism evidence="2 3">
    <name type="scientific">Miscanthus lutarioriparius</name>
    <dbReference type="NCBI Taxonomy" id="422564"/>
    <lineage>
        <taxon>Eukaryota</taxon>
        <taxon>Viridiplantae</taxon>
        <taxon>Streptophyta</taxon>
        <taxon>Embryophyta</taxon>
        <taxon>Tracheophyta</taxon>
        <taxon>Spermatophyta</taxon>
        <taxon>Magnoliopsida</taxon>
        <taxon>Liliopsida</taxon>
        <taxon>Poales</taxon>
        <taxon>Poaceae</taxon>
        <taxon>PACMAD clade</taxon>
        <taxon>Panicoideae</taxon>
        <taxon>Andropogonodae</taxon>
        <taxon>Andropogoneae</taxon>
        <taxon>Saccharinae</taxon>
        <taxon>Miscanthus</taxon>
    </lineage>
</organism>
<name>A0A811RVK3_9POAL</name>
<gene>
    <name evidence="2" type="ORF">NCGR_LOCUS57051</name>
</gene>
<dbReference type="Pfam" id="PF00646">
    <property type="entry name" value="F-box"/>
    <property type="match status" value="1"/>
</dbReference>
<comment type="caution">
    <text evidence="2">The sequence shown here is derived from an EMBL/GenBank/DDBJ whole genome shotgun (WGS) entry which is preliminary data.</text>
</comment>
<evidence type="ECO:0000259" key="1">
    <source>
        <dbReference type="PROSITE" id="PS50181"/>
    </source>
</evidence>
<dbReference type="SUPFAM" id="SSF81383">
    <property type="entry name" value="F-box domain"/>
    <property type="match status" value="1"/>
</dbReference>
<dbReference type="AlphaFoldDB" id="A0A811RVK3"/>
<protein>
    <recommendedName>
        <fullName evidence="1">F-box domain-containing protein</fullName>
    </recommendedName>
</protein>
<dbReference type="Proteomes" id="UP000604825">
    <property type="component" value="Unassembled WGS sequence"/>
</dbReference>
<dbReference type="OrthoDB" id="693519at2759"/>
<dbReference type="SMART" id="SM00256">
    <property type="entry name" value="FBOX"/>
    <property type="match status" value="1"/>
</dbReference>
<accession>A0A811RVK3</accession>
<evidence type="ECO:0000313" key="2">
    <source>
        <dbReference type="EMBL" id="CAD6332953.1"/>
    </source>
</evidence>
<proteinExistence type="predicted"/>
<dbReference type="PANTHER" id="PTHR31672:SF2">
    <property type="entry name" value="F-BOX DOMAIN-CONTAINING PROTEIN"/>
    <property type="match status" value="1"/>
</dbReference>
<dbReference type="Gene3D" id="1.20.1280.50">
    <property type="match status" value="1"/>
</dbReference>
<dbReference type="NCBIfam" id="TIGR01640">
    <property type="entry name" value="F_box_assoc_1"/>
    <property type="match status" value="1"/>
</dbReference>